<reference evidence="3" key="2">
    <citation type="submission" date="2021-04" db="EMBL/GenBank/DDBJ databases">
        <authorList>
            <person name="Gilroy R."/>
        </authorList>
    </citation>
    <scope>NUCLEOTIDE SEQUENCE</scope>
    <source>
        <strain evidence="3">421</strain>
    </source>
</reference>
<keyword evidence="1" id="KW-0812">Transmembrane</keyword>
<sequence>MKGKHSFSLFDMIITAVCLAPALAGVLFYDRLSHRIAVCFDSGFRAVSYMDKNIFLFVIPVVLALLELGIIAAQAVKDPLGSGSVWVKLLLPAVDYTAYFIVIGNALGVLSNPGFLFCAVCSFFMLVAGAVIPNITKVPEFLFRLFPTLKSAIVLYRTRITAGAVWVSASGILLALSFLASFAAPFAILLLCLMIPPVFSVAAYHSEYGQNK</sequence>
<evidence type="ECO:0000313" key="3">
    <source>
        <dbReference type="EMBL" id="HIW86426.1"/>
    </source>
</evidence>
<keyword evidence="1" id="KW-0472">Membrane</keyword>
<dbReference type="Pfam" id="PF07853">
    <property type="entry name" value="DUF1648"/>
    <property type="match status" value="1"/>
</dbReference>
<protein>
    <submittedName>
        <fullName evidence="3">DUF1648 domain-containing protein</fullName>
    </submittedName>
</protein>
<dbReference type="Proteomes" id="UP000824205">
    <property type="component" value="Unassembled WGS sequence"/>
</dbReference>
<feature type="transmembrane region" description="Helical" evidence="1">
    <location>
        <begin position="114"/>
        <end position="135"/>
    </location>
</feature>
<keyword evidence="1" id="KW-1133">Transmembrane helix</keyword>
<feature type="transmembrane region" description="Helical" evidence="1">
    <location>
        <begin position="85"/>
        <end position="108"/>
    </location>
</feature>
<proteinExistence type="predicted"/>
<dbReference type="AlphaFoldDB" id="A0A9D1RH19"/>
<accession>A0A9D1RH19</accession>
<feature type="transmembrane region" description="Helical" evidence="1">
    <location>
        <begin position="156"/>
        <end position="176"/>
    </location>
</feature>
<evidence type="ECO:0000313" key="4">
    <source>
        <dbReference type="Proteomes" id="UP000824205"/>
    </source>
</evidence>
<feature type="transmembrane region" description="Helical" evidence="1">
    <location>
        <begin position="7"/>
        <end position="29"/>
    </location>
</feature>
<reference evidence="3" key="1">
    <citation type="journal article" date="2021" name="PeerJ">
        <title>Extensive microbial diversity within the chicken gut microbiome revealed by metagenomics and culture.</title>
        <authorList>
            <person name="Gilroy R."/>
            <person name="Ravi A."/>
            <person name="Getino M."/>
            <person name="Pursley I."/>
            <person name="Horton D.L."/>
            <person name="Alikhan N.F."/>
            <person name="Baker D."/>
            <person name="Gharbi K."/>
            <person name="Hall N."/>
            <person name="Watson M."/>
            <person name="Adriaenssens E.M."/>
            <person name="Foster-Nyarko E."/>
            <person name="Jarju S."/>
            <person name="Secka A."/>
            <person name="Antonio M."/>
            <person name="Oren A."/>
            <person name="Chaudhuri R.R."/>
            <person name="La Ragione R."/>
            <person name="Hildebrand F."/>
            <person name="Pallen M.J."/>
        </authorList>
    </citation>
    <scope>NUCLEOTIDE SEQUENCE</scope>
    <source>
        <strain evidence="3">421</strain>
    </source>
</reference>
<feature type="domain" description="DUF1648" evidence="2">
    <location>
        <begin position="17"/>
        <end position="63"/>
    </location>
</feature>
<gene>
    <name evidence="3" type="ORF">IAA48_08025</name>
</gene>
<evidence type="ECO:0000256" key="1">
    <source>
        <dbReference type="SAM" id="Phobius"/>
    </source>
</evidence>
<dbReference type="InterPro" id="IPR012867">
    <property type="entry name" value="DUF1648"/>
</dbReference>
<feature type="transmembrane region" description="Helical" evidence="1">
    <location>
        <begin position="54"/>
        <end position="73"/>
    </location>
</feature>
<feature type="transmembrane region" description="Helical" evidence="1">
    <location>
        <begin position="182"/>
        <end position="204"/>
    </location>
</feature>
<evidence type="ECO:0000259" key="2">
    <source>
        <dbReference type="Pfam" id="PF07853"/>
    </source>
</evidence>
<comment type="caution">
    <text evidence="3">The sequence shown here is derived from an EMBL/GenBank/DDBJ whole genome shotgun (WGS) entry which is preliminary data.</text>
</comment>
<dbReference type="EMBL" id="DXGE01000034">
    <property type="protein sequence ID" value="HIW86426.1"/>
    <property type="molecule type" value="Genomic_DNA"/>
</dbReference>
<organism evidence="3 4">
    <name type="scientific">Candidatus Eubacterium faecipullorum</name>
    <dbReference type="NCBI Taxonomy" id="2838571"/>
    <lineage>
        <taxon>Bacteria</taxon>
        <taxon>Bacillati</taxon>
        <taxon>Bacillota</taxon>
        <taxon>Clostridia</taxon>
        <taxon>Eubacteriales</taxon>
        <taxon>Eubacteriaceae</taxon>
        <taxon>Eubacterium</taxon>
    </lineage>
</organism>
<name>A0A9D1RH19_9FIRM</name>